<evidence type="ECO:0000256" key="1">
    <source>
        <dbReference type="SAM" id="MobiDB-lite"/>
    </source>
</evidence>
<dbReference type="EMBL" id="LSRX01000355">
    <property type="protein sequence ID" value="OLP99618.1"/>
    <property type="molecule type" value="Genomic_DNA"/>
</dbReference>
<feature type="compositionally biased region" description="Gly residues" evidence="1">
    <location>
        <begin position="14"/>
        <end position="26"/>
    </location>
</feature>
<proteinExistence type="predicted"/>
<feature type="region of interest" description="Disordered" evidence="1">
    <location>
        <begin position="1"/>
        <end position="26"/>
    </location>
</feature>
<reference evidence="2 3" key="1">
    <citation type="submission" date="2016-02" db="EMBL/GenBank/DDBJ databases">
        <title>Genome analysis of coral dinoflagellate symbionts highlights evolutionary adaptations to a symbiotic lifestyle.</title>
        <authorList>
            <person name="Aranda M."/>
            <person name="Li Y."/>
            <person name="Liew Y.J."/>
            <person name="Baumgarten S."/>
            <person name="Simakov O."/>
            <person name="Wilson M."/>
            <person name="Piel J."/>
            <person name="Ashoor H."/>
            <person name="Bougouffa S."/>
            <person name="Bajic V.B."/>
            <person name="Ryu T."/>
            <person name="Ravasi T."/>
            <person name="Bayer T."/>
            <person name="Micklem G."/>
            <person name="Kim H."/>
            <person name="Bhak J."/>
            <person name="Lajeunesse T.C."/>
            <person name="Voolstra C.R."/>
        </authorList>
    </citation>
    <scope>NUCLEOTIDE SEQUENCE [LARGE SCALE GENOMIC DNA]</scope>
    <source>
        <strain evidence="2 3">CCMP2467</strain>
    </source>
</reference>
<evidence type="ECO:0000313" key="2">
    <source>
        <dbReference type="EMBL" id="OLP99618.1"/>
    </source>
</evidence>
<gene>
    <name evidence="2" type="ORF">AK812_SmicGene17807</name>
</gene>
<evidence type="ECO:0000313" key="3">
    <source>
        <dbReference type="Proteomes" id="UP000186817"/>
    </source>
</evidence>
<dbReference type="OrthoDB" id="413100at2759"/>
<sequence length="661" mass="72400">MGAQHVRPTAVLQGGNGKGKAKGGQGMAIAAHDPQTGFWQKRRCETGPAFGALALAPLKLSGPEAIMSLPVNPECAAFSFSAVMTKSSKSVSGMQCAKRNLQARDKGASGHSPREKMLIVRAVACEKISASVSEGIHCRGSSVSSAVIPSVASHWRSQMKHITMSKPGSPSPCSKVAEVSVAGARVKRYIVASVRLGERVGASAQRSVVGRLALALEDFLETVVPEGAKWRMCQATVDKYGDPGIKSRLELSIVGKNAEPLKKAIKIYLDHEGLVDSWRASRSRCGLVRHIVTDGEFVGTQPINFVAVQCRWAVEYEDVSAAFLEGKALPLPRKEKIYVKVPRGYPEEVVEFLVEGLGRDCRDDLVELTKAGFGLLESPRLWYLEYKAFHPQLPIDVDYGECTVDDTRVAGDEAAGELWEKLRARLKFGQHRKARGLKFDNIAGLKFTGNFPTDIHTIGDDIDVRRGPRVRHMEYLQQRVVHTEADEPLSEGEKKVISSLTDQLNWAAREGRYDLAYVAPLDCRDALRWLNLRIKRAQESLYFKVRNLGCALEDVIVVSASDAAYGAMPGGHSQGANLVMLAHPKVLSGVGPVCILEVNSTKIHRVVRCSMSAEISALTLRAGNPCRVDRSSFRAFELGSWKRHVAKWRHVLATDAKTHLQ</sequence>
<comment type="caution">
    <text evidence="2">The sequence shown here is derived from an EMBL/GenBank/DDBJ whole genome shotgun (WGS) entry which is preliminary data.</text>
</comment>
<dbReference type="Proteomes" id="UP000186817">
    <property type="component" value="Unassembled WGS sequence"/>
</dbReference>
<dbReference type="AlphaFoldDB" id="A0A1Q9DWU9"/>
<protein>
    <submittedName>
        <fullName evidence="2">Uncharacterized protein</fullName>
    </submittedName>
</protein>
<name>A0A1Q9DWU9_SYMMI</name>
<organism evidence="2 3">
    <name type="scientific">Symbiodinium microadriaticum</name>
    <name type="common">Dinoflagellate</name>
    <name type="synonym">Zooxanthella microadriatica</name>
    <dbReference type="NCBI Taxonomy" id="2951"/>
    <lineage>
        <taxon>Eukaryota</taxon>
        <taxon>Sar</taxon>
        <taxon>Alveolata</taxon>
        <taxon>Dinophyceae</taxon>
        <taxon>Suessiales</taxon>
        <taxon>Symbiodiniaceae</taxon>
        <taxon>Symbiodinium</taxon>
    </lineage>
</organism>
<accession>A0A1Q9DWU9</accession>
<keyword evidence="3" id="KW-1185">Reference proteome</keyword>